<feature type="transmembrane region" description="Helical" evidence="1">
    <location>
        <begin position="73"/>
        <end position="99"/>
    </location>
</feature>
<accession>A0A8X6XMG9</accession>
<evidence type="ECO:0000256" key="1">
    <source>
        <dbReference type="SAM" id="Phobius"/>
    </source>
</evidence>
<dbReference type="AlphaFoldDB" id="A0A8X6XMG9"/>
<organism evidence="2 3">
    <name type="scientific">Trichonephila inaurata madagascariensis</name>
    <dbReference type="NCBI Taxonomy" id="2747483"/>
    <lineage>
        <taxon>Eukaryota</taxon>
        <taxon>Metazoa</taxon>
        <taxon>Ecdysozoa</taxon>
        <taxon>Arthropoda</taxon>
        <taxon>Chelicerata</taxon>
        <taxon>Arachnida</taxon>
        <taxon>Araneae</taxon>
        <taxon>Araneomorphae</taxon>
        <taxon>Entelegynae</taxon>
        <taxon>Araneoidea</taxon>
        <taxon>Nephilidae</taxon>
        <taxon>Trichonephila</taxon>
        <taxon>Trichonephila inaurata</taxon>
    </lineage>
</organism>
<keyword evidence="1" id="KW-0812">Transmembrane</keyword>
<gene>
    <name evidence="2" type="ORF">TNIN_281071</name>
</gene>
<dbReference type="EMBL" id="BMAV01010197">
    <property type="protein sequence ID" value="GFY55124.1"/>
    <property type="molecule type" value="Genomic_DNA"/>
</dbReference>
<keyword evidence="1" id="KW-1133">Transmembrane helix</keyword>
<comment type="caution">
    <text evidence="2">The sequence shown here is derived from an EMBL/GenBank/DDBJ whole genome shotgun (WGS) entry which is preliminary data.</text>
</comment>
<proteinExistence type="predicted"/>
<protein>
    <submittedName>
        <fullName evidence="2">Uncharacterized protein</fullName>
    </submittedName>
</protein>
<keyword evidence="1" id="KW-0472">Membrane</keyword>
<name>A0A8X6XMG9_9ARAC</name>
<dbReference type="Proteomes" id="UP000886998">
    <property type="component" value="Unassembled WGS sequence"/>
</dbReference>
<sequence>MQWENDCFGKELPQSMKILDNHFYPAENDPSTSIWEISPRSRGVPVFLNGGYCQQTQWCTSLTESAGSDAWGLLIQETFCCLVLLTVCVVSVLIFCVYFERDSCKRNF</sequence>
<keyword evidence="3" id="KW-1185">Reference proteome</keyword>
<evidence type="ECO:0000313" key="3">
    <source>
        <dbReference type="Proteomes" id="UP000886998"/>
    </source>
</evidence>
<reference evidence="2" key="1">
    <citation type="submission" date="2020-08" db="EMBL/GenBank/DDBJ databases">
        <title>Multicomponent nature underlies the extraordinary mechanical properties of spider dragline silk.</title>
        <authorList>
            <person name="Kono N."/>
            <person name="Nakamura H."/>
            <person name="Mori M."/>
            <person name="Yoshida Y."/>
            <person name="Ohtoshi R."/>
            <person name="Malay A.D."/>
            <person name="Moran D.A.P."/>
            <person name="Tomita M."/>
            <person name="Numata K."/>
            <person name="Arakawa K."/>
        </authorList>
    </citation>
    <scope>NUCLEOTIDE SEQUENCE</scope>
</reference>
<evidence type="ECO:0000313" key="2">
    <source>
        <dbReference type="EMBL" id="GFY55124.1"/>
    </source>
</evidence>